<evidence type="ECO:0000259" key="4">
    <source>
        <dbReference type="Pfam" id="PF00294"/>
    </source>
</evidence>
<keyword evidence="3" id="KW-0418">Kinase</keyword>
<dbReference type="Proteomes" id="UP000230131">
    <property type="component" value="Unassembled WGS sequence"/>
</dbReference>
<dbReference type="PANTHER" id="PTHR10584">
    <property type="entry name" value="SUGAR KINASE"/>
    <property type="match status" value="1"/>
</dbReference>
<sequence length="349" mass="37749">MHDIITIGSAAKDIFLQGINFVNCKSGDFKTGKGICLGLASKNNVSEADLFNGGSAVNTAVTFSRQGLKTGAIFRIGDDLFGKDILDFLKKEKIDTSLHQKDKEIGTALSVILLSNGERTILDYKGAGRNINEKQIPWSKIKTKWFFVGTLSGNKKLLEKIFSAVNSAKIKLAGNPSLADLKILKANPKLLKNYDVFLLNQEEASYLTGVPYQKPARNASHSEAGGEKEIFKKLDKLVDGIVVMTKGVKGVSVSDGRNIYRAGIFPQKAYDRTGAGDAFGSGFVSGLLKAKSSCLAGRQAKLKAGDIEYAICLGLANAAGVVEKIGANTGILTKRDFEKERRWESYIIN</sequence>
<dbReference type="PANTHER" id="PTHR10584:SF166">
    <property type="entry name" value="RIBOKINASE"/>
    <property type="match status" value="1"/>
</dbReference>
<dbReference type="Gene3D" id="3.40.1190.20">
    <property type="match status" value="1"/>
</dbReference>
<evidence type="ECO:0000313" key="6">
    <source>
        <dbReference type="Proteomes" id="UP000230131"/>
    </source>
</evidence>
<gene>
    <name evidence="5" type="ORF">COS59_01330</name>
</gene>
<comment type="similarity">
    <text evidence="1">Belongs to the carbohydrate kinase PfkB family.</text>
</comment>
<name>A0A2M7B7S5_9BACT</name>
<dbReference type="GO" id="GO:0005829">
    <property type="term" value="C:cytosol"/>
    <property type="evidence" value="ECO:0007669"/>
    <property type="project" value="TreeGrafter"/>
</dbReference>
<comment type="caution">
    <text evidence="5">The sequence shown here is derived from an EMBL/GenBank/DDBJ whole genome shotgun (WGS) entry which is preliminary data.</text>
</comment>
<dbReference type="AlphaFoldDB" id="A0A2M7B7S5"/>
<dbReference type="EMBL" id="PEVH01000043">
    <property type="protein sequence ID" value="PIU99143.1"/>
    <property type="molecule type" value="Genomic_DNA"/>
</dbReference>
<keyword evidence="2" id="KW-0808">Transferase</keyword>
<dbReference type="InterPro" id="IPR029056">
    <property type="entry name" value="Ribokinase-like"/>
</dbReference>
<dbReference type="PROSITE" id="PS00583">
    <property type="entry name" value="PFKB_KINASES_1"/>
    <property type="match status" value="1"/>
</dbReference>
<reference evidence="6" key="1">
    <citation type="submission" date="2017-09" db="EMBL/GenBank/DDBJ databases">
        <title>Depth-based differentiation of microbial function through sediment-hosted aquifers and enrichment of novel symbionts in the deep terrestrial subsurface.</title>
        <authorList>
            <person name="Probst A.J."/>
            <person name="Ladd B."/>
            <person name="Jarett J.K."/>
            <person name="Geller-Mcgrath D.E."/>
            <person name="Sieber C.M.K."/>
            <person name="Emerson J.B."/>
            <person name="Anantharaman K."/>
            <person name="Thomas B.C."/>
            <person name="Malmstrom R."/>
            <person name="Stieglmeier M."/>
            <person name="Klingl A."/>
            <person name="Woyke T."/>
            <person name="Ryan C.M."/>
            <person name="Banfield J.F."/>
        </authorList>
    </citation>
    <scope>NUCLEOTIDE SEQUENCE [LARGE SCALE GENOMIC DNA]</scope>
</reference>
<proteinExistence type="inferred from homology"/>
<evidence type="ECO:0000256" key="1">
    <source>
        <dbReference type="ARBA" id="ARBA00010688"/>
    </source>
</evidence>
<dbReference type="InterPro" id="IPR002173">
    <property type="entry name" value="Carboh/pur_kinase_PfkB_CS"/>
</dbReference>
<dbReference type="PRINTS" id="PR00990">
    <property type="entry name" value="RIBOKINASE"/>
</dbReference>
<dbReference type="InterPro" id="IPR011611">
    <property type="entry name" value="PfkB_dom"/>
</dbReference>
<dbReference type="Pfam" id="PF00294">
    <property type="entry name" value="PfkB"/>
    <property type="match status" value="1"/>
</dbReference>
<protein>
    <recommendedName>
        <fullName evidence="4">Carbohydrate kinase PfkB domain-containing protein</fullName>
    </recommendedName>
</protein>
<evidence type="ECO:0000256" key="3">
    <source>
        <dbReference type="ARBA" id="ARBA00022777"/>
    </source>
</evidence>
<organism evidence="5 6">
    <name type="scientific">Candidatus Wolfebacteria bacterium CG03_land_8_20_14_0_80_36_15</name>
    <dbReference type="NCBI Taxonomy" id="1975067"/>
    <lineage>
        <taxon>Bacteria</taxon>
        <taxon>Candidatus Wolfeibacteriota</taxon>
    </lineage>
</organism>
<dbReference type="GO" id="GO:0016301">
    <property type="term" value="F:kinase activity"/>
    <property type="evidence" value="ECO:0007669"/>
    <property type="project" value="UniProtKB-KW"/>
</dbReference>
<evidence type="ECO:0000256" key="2">
    <source>
        <dbReference type="ARBA" id="ARBA00022679"/>
    </source>
</evidence>
<feature type="domain" description="Carbohydrate kinase PfkB" evidence="4">
    <location>
        <begin position="42"/>
        <end position="331"/>
    </location>
</feature>
<dbReference type="GO" id="GO:0006796">
    <property type="term" value="P:phosphate-containing compound metabolic process"/>
    <property type="evidence" value="ECO:0007669"/>
    <property type="project" value="UniProtKB-ARBA"/>
</dbReference>
<evidence type="ECO:0000313" key="5">
    <source>
        <dbReference type="EMBL" id="PIU99143.1"/>
    </source>
</evidence>
<dbReference type="SUPFAM" id="SSF53613">
    <property type="entry name" value="Ribokinase-like"/>
    <property type="match status" value="1"/>
</dbReference>
<accession>A0A2M7B7S5</accession>
<dbReference type="InterPro" id="IPR002139">
    <property type="entry name" value="Ribo/fructo_kinase"/>
</dbReference>